<gene>
    <name evidence="5" type="ORF">EB796_009215</name>
</gene>
<keyword evidence="1" id="KW-0677">Repeat</keyword>
<evidence type="ECO:0000313" key="6">
    <source>
        <dbReference type="Proteomes" id="UP000593567"/>
    </source>
</evidence>
<dbReference type="Pfam" id="PF00023">
    <property type="entry name" value="Ank"/>
    <property type="match status" value="1"/>
</dbReference>
<accession>A0A7J7K2N4</accession>
<dbReference type="SUPFAM" id="SSF48403">
    <property type="entry name" value="Ankyrin repeat"/>
    <property type="match status" value="1"/>
</dbReference>
<evidence type="ECO:0000313" key="5">
    <source>
        <dbReference type="EMBL" id="KAF6032477.1"/>
    </source>
</evidence>
<dbReference type="PROSITE" id="PS50297">
    <property type="entry name" value="ANK_REP_REGION"/>
    <property type="match status" value="2"/>
</dbReference>
<keyword evidence="6" id="KW-1185">Reference proteome</keyword>
<dbReference type="InterPro" id="IPR002110">
    <property type="entry name" value="Ankyrin_rpt"/>
</dbReference>
<dbReference type="PANTHER" id="PTHR24180">
    <property type="entry name" value="CYCLIN-DEPENDENT KINASE INHIBITOR 2C-RELATED"/>
    <property type="match status" value="1"/>
</dbReference>
<dbReference type="InterPro" id="IPR051637">
    <property type="entry name" value="Ank_repeat_dom-contain_49"/>
</dbReference>
<dbReference type="Pfam" id="PF12796">
    <property type="entry name" value="Ank_2"/>
    <property type="match status" value="1"/>
</dbReference>
<reference evidence="5" key="1">
    <citation type="submission" date="2020-06" db="EMBL/GenBank/DDBJ databases">
        <title>Draft genome of Bugula neritina, a colonial animal packing powerful symbionts and potential medicines.</title>
        <authorList>
            <person name="Rayko M."/>
        </authorList>
    </citation>
    <scope>NUCLEOTIDE SEQUENCE [LARGE SCALE GENOMIC DNA]</scope>
    <source>
        <strain evidence="5">Kwan_BN1</strain>
    </source>
</reference>
<feature type="repeat" description="ANK" evidence="3">
    <location>
        <begin position="208"/>
        <end position="230"/>
    </location>
</feature>
<feature type="compositionally biased region" description="Basic residues" evidence="4">
    <location>
        <begin position="70"/>
        <end position="83"/>
    </location>
</feature>
<organism evidence="5 6">
    <name type="scientific">Bugula neritina</name>
    <name type="common">Brown bryozoan</name>
    <name type="synonym">Sertularia neritina</name>
    <dbReference type="NCBI Taxonomy" id="10212"/>
    <lineage>
        <taxon>Eukaryota</taxon>
        <taxon>Metazoa</taxon>
        <taxon>Spiralia</taxon>
        <taxon>Lophotrochozoa</taxon>
        <taxon>Bryozoa</taxon>
        <taxon>Gymnolaemata</taxon>
        <taxon>Cheilostomatida</taxon>
        <taxon>Flustrina</taxon>
        <taxon>Buguloidea</taxon>
        <taxon>Bugulidae</taxon>
        <taxon>Bugula</taxon>
    </lineage>
</organism>
<protein>
    <submittedName>
        <fullName evidence="5">FAM220A</fullName>
    </submittedName>
</protein>
<dbReference type="SMART" id="SM00248">
    <property type="entry name" value="ANK"/>
    <property type="match status" value="3"/>
</dbReference>
<comment type="caution">
    <text evidence="5">The sequence shown here is derived from an EMBL/GenBank/DDBJ whole genome shotgun (WGS) entry which is preliminary data.</text>
</comment>
<evidence type="ECO:0000256" key="4">
    <source>
        <dbReference type="SAM" id="MobiDB-lite"/>
    </source>
</evidence>
<evidence type="ECO:0000256" key="3">
    <source>
        <dbReference type="PROSITE-ProRule" id="PRU00023"/>
    </source>
</evidence>
<dbReference type="InterPro" id="IPR036770">
    <property type="entry name" value="Ankyrin_rpt-contain_sf"/>
</dbReference>
<feature type="repeat" description="ANK" evidence="3">
    <location>
        <begin position="244"/>
        <end position="276"/>
    </location>
</feature>
<feature type="region of interest" description="Disordered" evidence="4">
    <location>
        <begin position="49"/>
        <end position="93"/>
    </location>
</feature>
<evidence type="ECO:0000256" key="1">
    <source>
        <dbReference type="ARBA" id="ARBA00022737"/>
    </source>
</evidence>
<keyword evidence="2 3" id="KW-0040">ANK repeat</keyword>
<evidence type="ECO:0000256" key="2">
    <source>
        <dbReference type="ARBA" id="ARBA00023043"/>
    </source>
</evidence>
<sequence length="300" mass="33257">MQSFLLVMSRGVKDLRDLVVVSRLTYRCSDSESDDGRAGLITPFESLDITDRHAETATPTPPSSADSGIGRRKKKRKRPKGYRSSKLPESSQVLSYHEFPKPKPLPAVGAHFQQFSDRSQSTESSSEHLTGHRDKIDVHYSRLLESINLGYTEVVHYFLYSGKLSAGYVDCRQKTLLHIATAANQPRVVEYLLKKWTGCMDVNRPCDTGNSPLHVAVNLGNYNLIQLLLNMPDIQVDRENSQCDGATPLHLAILHGSADTVRMLLKAKANPNKLMAGQSAIAMADEFGHSHITAILCELT</sequence>
<proteinExistence type="predicted"/>
<dbReference type="EMBL" id="VXIV02001502">
    <property type="protein sequence ID" value="KAF6032477.1"/>
    <property type="molecule type" value="Genomic_DNA"/>
</dbReference>
<dbReference type="PANTHER" id="PTHR24180:SF45">
    <property type="entry name" value="POLY [ADP-RIBOSE] POLYMERASE TANKYRASE"/>
    <property type="match status" value="1"/>
</dbReference>
<name>A0A7J7K2N4_BUGNE</name>
<dbReference type="Gene3D" id="1.25.40.20">
    <property type="entry name" value="Ankyrin repeat-containing domain"/>
    <property type="match status" value="1"/>
</dbReference>
<dbReference type="OrthoDB" id="60433at2759"/>
<dbReference type="Proteomes" id="UP000593567">
    <property type="component" value="Unassembled WGS sequence"/>
</dbReference>
<dbReference type="PROSITE" id="PS50088">
    <property type="entry name" value="ANK_REPEAT"/>
    <property type="match status" value="2"/>
</dbReference>
<dbReference type="AlphaFoldDB" id="A0A7J7K2N4"/>